<feature type="chain" id="PRO_5016340481" evidence="1">
    <location>
        <begin position="21"/>
        <end position="109"/>
    </location>
</feature>
<dbReference type="Proteomes" id="UP000246744">
    <property type="component" value="Unassembled WGS sequence"/>
</dbReference>
<name>A0A317PZA1_9ENTR</name>
<organism evidence="2 3">
    <name type="scientific">Mangrovibacter plantisponsor</name>
    <dbReference type="NCBI Taxonomy" id="451513"/>
    <lineage>
        <taxon>Bacteria</taxon>
        <taxon>Pseudomonadati</taxon>
        <taxon>Pseudomonadota</taxon>
        <taxon>Gammaproteobacteria</taxon>
        <taxon>Enterobacterales</taxon>
        <taxon>Enterobacteriaceae</taxon>
        <taxon>Mangrovibacter</taxon>
    </lineage>
</organism>
<accession>A0A317PZA1</accession>
<keyword evidence="1" id="KW-0732">Signal</keyword>
<dbReference type="EMBL" id="QGTS01000008">
    <property type="protein sequence ID" value="PWW07817.1"/>
    <property type="molecule type" value="Genomic_DNA"/>
</dbReference>
<dbReference type="OrthoDB" id="6538939at2"/>
<dbReference type="AlphaFoldDB" id="A0A317PZA1"/>
<evidence type="ECO:0000256" key="1">
    <source>
        <dbReference type="SAM" id="SignalP"/>
    </source>
</evidence>
<dbReference type="InterPro" id="IPR024572">
    <property type="entry name" value="RcnB"/>
</dbReference>
<sequence length="109" mass="12722">MKYSHFLLLLLTILPGSVYALSERSNSQNSEKYRVNEFMADFTRYHPGDMAPALYLTKPYIITAWKVRNLPVPGAENHWTYMGETYVLLDNKTGRIIKAYQHDIFYPQS</sequence>
<proteinExistence type="predicted"/>
<evidence type="ECO:0000313" key="2">
    <source>
        <dbReference type="EMBL" id="PWW07817.1"/>
    </source>
</evidence>
<dbReference type="Pfam" id="PF11776">
    <property type="entry name" value="RcnB"/>
    <property type="match status" value="1"/>
</dbReference>
<dbReference type="Gene3D" id="3.10.450.160">
    <property type="entry name" value="inner membrane protein cigr"/>
    <property type="match status" value="1"/>
</dbReference>
<feature type="signal peptide" evidence="1">
    <location>
        <begin position="1"/>
        <end position="20"/>
    </location>
</feature>
<comment type="caution">
    <text evidence="2">The sequence shown here is derived from an EMBL/GenBank/DDBJ whole genome shotgun (WGS) entry which is preliminary data.</text>
</comment>
<protein>
    <submittedName>
        <fullName evidence="2">Nickel/cobalt transporter regulator</fullName>
    </submittedName>
</protein>
<gene>
    <name evidence="2" type="ORF">DES37_108245</name>
</gene>
<evidence type="ECO:0000313" key="3">
    <source>
        <dbReference type="Proteomes" id="UP000246744"/>
    </source>
</evidence>
<reference evidence="2 3" key="1">
    <citation type="submission" date="2018-05" db="EMBL/GenBank/DDBJ databases">
        <title>Genomic Encyclopedia of Type Strains, Phase IV (KMG-IV): sequencing the most valuable type-strain genomes for metagenomic binning, comparative biology and taxonomic classification.</title>
        <authorList>
            <person name="Goeker M."/>
        </authorList>
    </citation>
    <scope>NUCLEOTIDE SEQUENCE [LARGE SCALE GENOMIC DNA]</scope>
    <source>
        <strain evidence="2 3">DSM 19579</strain>
    </source>
</reference>
<keyword evidence="3" id="KW-1185">Reference proteome</keyword>
<dbReference type="RefSeq" id="WP_146211521.1">
    <property type="nucleotide sequence ID" value="NZ_QGTS01000008.1"/>
</dbReference>